<feature type="transmembrane region" description="Helical" evidence="8">
    <location>
        <begin position="326"/>
        <end position="347"/>
    </location>
</feature>
<keyword evidence="10" id="KW-1185">Reference proteome</keyword>
<feature type="transmembrane region" description="Helical" evidence="8">
    <location>
        <begin position="353"/>
        <end position="374"/>
    </location>
</feature>
<dbReference type="PANTHER" id="PTHR42643">
    <property type="entry name" value="IONOTROPIC RECEPTOR 20A-RELATED"/>
    <property type="match status" value="1"/>
</dbReference>
<evidence type="ECO:0000256" key="4">
    <source>
        <dbReference type="ARBA" id="ARBA00022989"/>
    </source>
</evidence>
<reference evidence="9" key="1">
    <citation type="submission" date="2020-05" db="UniProtKB">
        <authorList>
            <consortium name="EnsemblMetazoa"/>
        </authorList>
    </citation>
    <scope>IDENTIFICATION</scope>
    <source>
        <strain evidence="9">USDA</strain>
    </source>
</reference>
<dbReference type="InterPro" id="IPR052192">
    <property type="entry name" value="Insect_Ionotropic_Sensory_Rcpt"/>
</dbReference>
<evidence type="ECO:0000256" key="6">
    <source>
        <dbReference type="ARBA" id="ARBA00023170"/>
    </source>
</evidence>
<evidence type="ECO:0000256" key="3">
    <source>
        <dbReference type="ARBA" id="ARBA00022692"/>
    </source>
</evidence>
<feature type="transmembrane region" description="Helical" evidence="8">
    <location>
        <begin position="492"/>
        <end position="510"/>
    </location>
</feature>
<dbReference type="Proteomes" id="UP000095300">
    <property type="component" value="Unassembled WGS sequence"/>
</dbReference>
<keyword evidence="7" id="KW-0325">Glycoprotein</keyword>
<organism evidence="9 10">
    <name type="scientific">Stomoxys calcitrans</name>
    <name type="common">Stable fly</name>
    <name type="synonym">Conops calcitrans</name>
    <dbReference type="NCBI Taxonomy" id="35570"/>
    <lineage>
        <taxon>Eukaryota</taxon>
        <taxon>Metazoa</taxon>
        <taxon>Ecdysozoa</taxon>
        <taxon>Arthropoda</taxon>
        <taxon>Hexapoda</taxon>
        <taxon>Insecta</taxon>
        <taxon>Pterygota</taxon>
        <taxon>Neoptera</taxon>
        <taxon>Endopterygota</taxon>
        <taxon>Diptera</taxon>
        <taxon>Brachycera</taxon>
        <taxon>Muscomorpha</taxon>
        <taxon>Muscoidea</taxon>
        <taxon>Muscidae</taxon>
        <taxon>Stomoxys</taxon>
    </lineage>
</organism>
<feature type="transmembrane region" description="Helical" evidence="8">
    <location>
        <begin position="299"/>
        <end position="319"/>
    </location>
</feature>
<evidence type="ECO:0000313" key="9">
    <source>
        <dbReference type="EnsemblMetazoa" id="SCAU016914-PA"/>
    </source>
</evidence>
<evidence type="ECO:0000256" key="7">
    <source>
        <dbReference type="ARBA" id="ARBA00023180"/>
    </source>
</evidence>
<keyword evidence="5 8" id="KW-0472">Membrane</keyword>
<keyword evidence="4 8" id="KW-1133">Transmembrane helix</keyword>
<keyword evidence="2" id="KW-1003">Cell membrane</keyword>
<evidence type="ECO:0000256" key="1">
    <source>
        <dbReference type="ARBA" id="ARBA00004651"/>
    </source>
</evidence>
<evidence type="ECO:0000313" key="10">
    <source>
        <dbReference type="Proteomes" id="UP000095300"/>
    </source>
</evidence>
<dbReference type="AlphaFoldDB" id="A0A2Y9D4L3"/>
<dbReference type="PANTHER" id="PTHR42643:SF39">
    <property type="entry name" value="IONOTROPIC RECEPTOR 56A-RELATED"/>
    <property type="match status" value="1"/>
</dbReference>
<feature type="transmembrane region" description="Helical" evidence="8">
    <location>
        <begin position="540"/>
        <end position="566"/>
    </location>
</feature>
<keyword evidence="3 8" id="KW-0812">Transmembrane</keyword>
<evidence type="ECO:0000256" key="2">
    <source>
        <dbReference type="ARBA" id="ARBA00022475"/>
    </source>
</evidence>
<name>A0A2Y9D4L3_STOCA</name>
<evidence type="ECO:0000256" key="8">
    <source>
        <dbReference type="SAM" id="Phobius"/>
    </source>
</evidence>
<keyword evidence="6" id="KW-0675">Receptor</keyword>
<accession>A0A2Y9D4L3</accession>
<evidence type="ECO:0008006" key="11">
    <source>
        <dbReference type="Google" id="ProtNLM"/>
    </source>
</evidence>
<proteinExistence type="predicted"/>
<dbReference type="VEuPathDB" id="VectorBase:SCAU016914"/>
<dbReference type="GO" id="GO:0005886">
    <property type="term" value="C:plasma membrane"/>
    <property type="evidence" value="ECO:0007669"/>
    <property type="project" value="UniProtKB-SubCell"/>
</dbReference>
<evidence type="ECO:0000256" key="5">
    <source>
        <dbReference type="ARBA" id="ARBA00023136"/>
    </source>
</evidence>
<comment type="subcellular location">
    <subcellularLocation>
        <location evidence="1">Cell membrane</location>
        <topology evidence="1">Multi-pass membrane protein</topology>
    </subcellularLocation>
</comment>
<protein>
    <recommendedName>
        <fullName evidence="11">Ionotropic glutamate receptor C-terminal domain-containing protein</fullName>
    </recommendedName>
</protein>
<sequence>MKFTLLYFTALLQNIKLLRSESILDEFKRELDVNAILVFISNTSSEIWQQQLNLNNHPKLIITNEIASDLRGSIGARVLSLIPIDVDMKESYLEQIVKPSLLKLHQKDVLFVTTESSTPALDKWHWLFEWCWHQGFWHVLLMNQHQQYLTMEPLPQMSVKAISLSEYLQHRHKRNANLQGHHLKVTVGNNPPRVSADFDENGNVKLSGLFGHAVKIFVSKFNATLEYVFMPNMSHYSVLKCMEYIGEQRADICADVVLFGSDIETTGPDFIAYSGLIVPFDRPLEMYKYFQKPFNIQTWLLILFTFISTLTLIIAVEYYQLQRFRFVNNFFINYESFICCSANLAHISQNYRYALEAILIFCGFMISNIYLAYLSSILLTKIYRQEISSLDDVVSHNLTILTSNFQQFVLEVSQASPLVRQQTILSNEEIILKNMRDLNPEYVYFGLDIELDYYLYQQKFMSRPRMKKLKDLVITSDIGGVPMRAYWPFQDLFVDFMIHMLSSGLSLYLYNEFTEEGIRTGKIAFIPNDSLSVEPLNLEYFVICGLVMSAGYIMAFISFILELVIYRKRKRE</sequence>
<dbReference type="EnsemblMetazoa" id="SCAU016914-RA">
    <property type="protein sequence ID" value="SCAU016914-PA"/>
    <property type="gene ID" value="SCAU016914"/>
</dbReference>